<comment type="caution">
    <text evidence="2">The sequence shown here is derived from an EMBL/GenBank/DDBJ whole genome shotgun (WGS) entry which is preliminary data.</text>
</comment>
<keyword evidence="1 2" id="KW-0808">Transferase</keyword>
<dbReference type="HAMAP" id="MF_01270">
    <property type="entry name" value="AnhMurNAc_kinase"/>
    <property type="match status" value="1"/>
</dbReference>
<dbReference type="CDD" id="cd24050">
    <property type="entry name" value="ASKHA_NBD_ANMK"/>
    <property type="match status" value="1"/>
</dbReference>
<keyword evidence="1 2" id="KW-0418">Kinase</keyword>
<dbReference type="SUPFAM" id="SSF53067">
    <property type="entry name" value="Actin-like ATPase domain"/>
    <property type="match status" value="1"/>
</dbReference>
<comment type="function">
    <text evidence="1">Catalyzes the specific phosphorylation of 1,6-anhydro-N-acetylmuramic acid (anhMurNAc) with the simultaneous cleavage of the 1,6-anhydro ring, generating MurNAc-6-P. Is required for the utilization of anhMurNAc either imported from the medium or derived from its own cell wall murein, and thus plays a role in cell wall recycling.</text>
</comment>
<dbReference type="PANTHER" id="PTHR30605:SF0">
    <property type="entry name" value="ANHYDRO-N-ACETYLMURAMIC ACID KINASE"/>
    <property type="match status" value="1"/>
</dbReference>
<reference evidence="2 3" key="1">
    <citation type="journal article" date="2024" name="Chem. Sci.">
        <title>Discovery of megapolipeptins by genome mining of a Burkholderiales bacteria collection.</title>
        <authorList>
            <person name="Paulo B.S."/>
            <person name="Recchia M.J.J."/>
            <person name="Lee S."/>
            <person name="Fergusson C.H."/>
            <person name="Romanowski S.B."/>
            <person name="Hernandez A."/>
            <person name="Krull N."/>
            <person name="Liu D.Y."/>
            <person name="Cavanagh H."/>
            <person name="Bos A."/>
            <person name="Gray C.A."/>
            <person name="Murphy B.T."/>
            <person name="Linington R.G."/>
            <person name="Eustaquio A.S."/>
        </authorList>
    </citation>
    <scope>NUCLEOTIDE SEQUENCE [LARGE SCALE GENOMIC DNA]</scope>
    <source>
        <strain evidence="2 3">RL21-008-BIB-B</strain>
    </source>
</reference>
<dbReference type="RefSeq" id="WP_408168197.1">
    <property type="nucleotide sequence ID" value="NZ_JAQQFR010000007.1"/>
</dbReference>
<keyword evidence="1" id="KW-0119">Carbohydrate metabolism</keyword>
<dbReference type="EC" id="2.7.1.170" evidence="1"/>
<dbReference type="Gene3D" id="3.30.420.40">
    <property type="match status" value="2"/>
</dbReference>
<dbReference type="InterPro" id="IPR043129">
    <property type="entry name" value="ATPase_NBD"/>
</dbReference>
<comment type="pathway">
    <text evidence="1">Cell wall biogenesis; peptidoglycan recycling.</text>
</comment>
<evidence type="ECO:0000313" key="2">
    <source>
        <dbReference type="EMBL" id="MFL9879200.1"/>
    </source>
</evidence>
<keyword evidence="1" id="KW-0547">Nucleotide-binding</keyword>
<dbReference type="Proteomes" id="UP001629214">
    <property type="component" value="Unassembled WGS sequence"/>
</dbReference>
<comment type="catalytic activity">
    <reaction evidence="1">
        <text>1,6-anhydro-N-acetyl-beta-muramate + ATP + H2O = N-acetyl-D-muramate 6-phosphate + ADP + H(+)</text>
        <dbReference type="Rhea" id="RHEA:24952"/>
        <dbReference type="ChEBI" id="CHEBI:15377"/>
        <dbReference type="ChEBI" id="CHEBI:15378"/>
        <dbReference type="ChEBI" id="CHEBI:30616"/>
        <dbReference type="ChEBI" id="CHEBI:58690"/>
        <dbReference type="ChEBI" id="CHEBI:58722"/>
        <dbReference type="ChEBI" id="CHEBI:456216"/>
        <dbReference type="EC" id="2.7.1.170"/>
    </reaction>
</comment>
<accession>A0ABW8Z9M8</accession>
<name>A0ABW8Z9M8_9BURK</name>
<evidence type="ECO:0000256" key="1">
    <source>
        <dbReference type="HAMAP-Rule" id="MF_01270"/>
    </source>
</evidence>
<organism evidence="2 3">
    <name type="scientific">Herbaspirillum rhizosphaerae</name>
    <dbReference type="NCBI Taxonomy" id="346179"/>
    <lineage>
        <taxon>Bacteria</taxon>
        <taxon>Pseudomonadati</taxon>
        <taxon>Pseudomonadota</taxon>
        <taxon>Betaproteobacteria</taxon>
        <taxon>Burkholderiales</taxon>
        <taxon>Oxalobacteraceae</taxon>
        <taxon>Herbaspirillum</taxon>
    </lineage>
</organism>
<keyword evidence="1" id="KW-0067">ATP-binding</keyword>
<keyword evidence="3" id="KW-1185">Reference proteome</keyword>
<sequence length="388" mass="40467">MSTDLDPPRSASSSLYIGLMSGTSLDGVDGVLASLPADADGQPMATLATAYVPFPDDLRAALMALQANGENELQREAMAANQLAVYYAQCIAELLEKSAIPAAYIRAVGVHGQTIRHRPELGYTRQTNNPSLLAELCGIDVIADFRSRDVAAGGQGAPLVPAFHQAVFGSEEQARVAVNIGGISNISILPAGKLEATSGFDTGPGNVLMDAWIARHQGQTYDADGAWGASGKPDAALLAALRSDAYFALPPPKSTGRDLFHIEWLDAQLASHKELTPADVQATLTAFTATTIADAILKHAAQTGAVYVCGGGAYNAYLLKLLGEALSAGAERAIPVLSTEVLGIAPNHVEALAFAWLAQRFCLRLPGNLPAVTGARGLRVLGGLYPAQ</sequence>
<proteinExistence type="inferred from homology"/>
<comment type="similarity">
    <text evidence="1">Belongs to the anhydro-N-acetylmuramic acid kinase family.</text>
</comment>
<dbReference type="InterPro" id="IPR005338">
    <property type="entry name" value="Anhydro_N_Ac-Mur_kinase"/>
</dbReference>
<dbReference type="GO" id="GO:0016301">
    <property type="term" value="F:kinase activity"/>
    <property type="evidence" value="ECO:0007669"/>
    <property type="project" value="UniProtKB-KW"/>
</dbReference>
<comment type="pathway">
    <text evidence="1">Amino-sugar metabolism; 1,6-anhydro-N-acetylmuramate degradation.</text>
</comment>
<dbReference type="NCBIfam" id="NF007139">
    <property type="entry name" value="PRK09585.1-3"/>
    <property type="match status" value="1"/>
</dbReference>
<evidence type="ECO:0000313" key="3">
    <source>
        <dbReference type="Proteomes" id="UP001629214"/>
    </source>
</evidence>
<feature type="binding site" evidence="1">
    <location>
        <begin position="22"/>
        <end position="29"/>
    </location>
    <ligand>
        <name>ATP</name>
        <dbReference type="ChEBI" id="CHEBI:30616"/>
    </ligand>
</feature>
<dbReference type="Pfam" id="PF03702">
    <property type="entry name" value="AnmK"/>
    <property type="match status" value="1"/>
</dbReference>
<dbReference type="EMBL" id="JAQQFR010000007">
    <property type="protein sequence ID" value="MFL9879200.1"/>
    <property type="molecule type" value="Genomic_DNA"/>
</dbReference>
<gene>
    <name evidence="1" type="primary">anmK</name>
    <name evidence="2" type="ORF">PQR63_12445</name>
</gene>
<dbReference type="PANTHER" id="PTHR30605">
    <property type="entry name" value="ANHYDRO-N-ACETYLMURAMIC ACID KINASE"/>
    <property type="match status" value="1"/>
</dbReference>
<protein>
    <recommendedName>
        <fullName evidence="1">Anhydro-N-acetylmuramic acid kinase</fullName>
        <ecNumber evidence="1">2.7.1.170</ecNumber>
    </recommendedName>
    <alternativeName>
        <fullName evidence="1">AnhMurNAc kinase</fullName>
    </alternativeName>
</protein>